<protein>
    <recommendedName>
        <fullName evidence="10">Cyclic nucleotide-binding domain-containing protein</fullName>
    </recommendedName>
</protein>
<keyword evidence="2" id="KW-0813">Transport</keyword>
<reference evidence="11 12" key="1">
    <citation type="submission" date="2018-04" db="EMBL/GenBank/DDBJ databases">
        <title>The genome of golden apple snail Pomacea canaliculata provides insight into stress tolerance and invasive adaptation.</title>
        <authorList>
            <person name="Liu C."/>
            <person name="Liu B."/>
            <person name="Ren Y."/>
            <person name="Zhang Y."/>
            <person name="Wang H."/>
            <person name="Li S."/>
            <person name="Jiang F."/>
            <person name="Yin L."/>
            <person name="Zhang G."/>
            <person name="Qian W."/>
            <person name="Fan W."/>
        </authorList>
    </citation>
    <scope>NUCLEOTIDE SEQUENCE [LARGE SCALE GENOMIC DNA]</scope>
    <source>
        <strain evidence="11">SZHN2017</strain>
        <tissue evidence="11">Muscle</tissue>
    </source>
</reference>
<dbReference type="EMBL" id="PZQS01000014">
    <property type="protein sequence ID" value="PVD18997.1"/>
    <property type="molecule type" value="Genomic_DNA"/>
</dbReference>
<feature type="coiled-coil region" evidence="9">
    <location>
        <begin position="646"/>
        <end position="673"/>
    </location>
</feature>
<evidence type="ECO:0000256" key="7">
    <source>
        <dbReference type="ARBA" id="ARBA00023286"/>
    </source>
</evidence>
<dbReference type="SUPFAM" id="SSF51206">
    <property type="entry name" value="cAMP-binding domain-like"/>
    <property type="match status" value="1"/>
</dbReference>
<sequence length="738" mass="81020">MCIQLVWNCCSLVTFLVRCTQQDAALPWRRDSVSLLGRCAIIGVVAIEKTLALTLYSGGTYQGRVHAVCELQNRKCAWKQKTWPLDFEYIANRYIPCIVNMFHDDDEEEEEEDEEEDSLLHTHARMFCGQSSLDINDQTTMNALCPLTFDSVTASFPNFDVRGRKRTRARYKNDFLCVNVRFLERCDAILAIVRQARAADRRDHATPRARTVASSRHSFALMTTAATCYHTSVVVCEVGKEMYIVNRGRLHVVADNGKTVLATLKPGSYFGEISILNMGTAGNRRTASVRSVGYSDLFCLAKKDLWDVLKEYPAARVKLEAIAVKRLAKYKKQPIEKALERSKSTPGLVESTGKVPLDAKLVQRHHTLPAGLLSTTGVHSTDPGDVAEAERLRKLESTQSEDNLLSRCVEKNERRLSSDSQAGGQVVCNMTTSMTISSITSYNGTPPLRSPATTIETTKSSFTPPSSPKQVLQSTMVSSLQQQALHHQQQMQQPYPPHVSNISGVSPLLGGDQRQLTPMHHSQQQISFPPFPHSSFPYVNTPHVPAMTYLSPFSAALTYPPSPTPGIHAPHVQVSQGGLAVAAAPHLGSSQTNLFSHSPFPGTMVQTPTGTLLPPSHSPHAVSPLMAPPGASPLSLGSPARGENQADILLKEISRLRERLAQLEGENTALTVKLNQQQWDVENRLMELELHLGQSDSVASTDVSDDRFVTSAGDRYGGERSAGLPSVHATVVNKESII</sequence>
<gene>
    <name evidence="11" type="ORF">C0Q70_21556</name>
</gene>
<dbReference type="Proteomes" id="UP000245119">
    <property type="component" value="Linkage Group LG14"/>
</dbReference>
<dbReference type="GO" id="GO:0044877">
    <property type="term" value="F:protein-containing complex binding"/>
    <property type="evidence" value="ECO:0007669"/>
    <property type="project" value="TreeGrafter"/>
</dbReference>
<dbReference type="PANTHER" id="PTHR45638">
    <property type="entry name" value="CYCLIC NUCLEOTIDE-GATED CATION CHANNEL SUBUNIT A"/>
    <property type="match status" value="1"/>
</dbReference>
<keyword evidence="3" id="KW-0812">Transmembrane</keyword>
<dbReference type="GO" id="GO:0030553">
    <property type="term" value="F:cGMP binding"/>
    <property type="evidence" value="ECO:0007669"/>
    <property type="project" value="TreeGrafter"/>
</dbReference>
<keyword evidence="5" id="KW-0406">Ion transport</keyword>
<feature type="domain" description="Cyclic nucleotide-binding" evidence="10">
    <location>
        <begin position="237"/>
        <end position="309"/>
    </location>
</feature>
<dbReference type="Pfam" id="PF00027">
    <property type="entry name" value="cNMP_binding"/>
    <property type="match status" value="1"/>
</dbReference>
<comment type="subcellular location">
    <subcellularLocation>
        <location evidence="1">Membrane</location>
        <topology evidence="1">Multi-pass membrane protein</topology>
    </subcellularLocation>
</comment>
<organism evidence="11 12">
    <name type="scientific">Pomacea canaliculata</name>
    <name type="common">Golden apple snail</name>
    <dbReference type="NCBI Taxonomy" id="400727"/>
    <lineage>
        <taxon>Eukaryota</taxon>
        <taxon>Metazoa</taxon>
        <taxon>Spiralia</taxon>
        <taxon>Lophotrochozoa</taxon>
        <taxon>Mollusca</taxon>
        <taxon>Gastropoda</taxon>
        <taxon>Caenogastropoda</taxon>
        <taxon>Architaenioglossa</taxon>
        <taxon>Ampullarioidea</taxon>
        <taxon>Ampullariidae</taxon>
        <taxon>Pomacea</taxon>
    </lineage>
</organism>
<dbReference type="PROSITE" id="PS00889">
    <property type="entry name" value="CNMP_BINDING_2"/>
    <property type="match status" value="1"/>
</dbReference>
<dbReference type="PROSITE" id="PS50042">
    <property type="entry name" value="CNMP_BINDING_3"/>
    <property type="match status" value="1"/>
</dbReference>
<dbReference type="GO" id="GO:0005223">
    <property type="term" value="F:intracellularly cGMP-activated cation channel activity"/>
    <property type="evidence" value="ECO:0007669"/>
    <property type="project" value="TreeGrafter"/>
</dbReference>
<dbReference type="InterPro" id="IPR014710">
    <property type="entry name" value="RmlC-like_jellyroll"/>
</dbReference>
<evidence type="ECO:0000256" key="5">
    <source>
        <dbReference type="ARBA" id="ARBA00023065"/>
    </source>
</evidence>
<evidence type="ECO:0000313" key="11">
    <source>
        <dbReference type="EMBL" id="PVD18997.1"/>
    </source>
</evidence>
<name>A0A2T7NCW1_POMCA</name>
<evidence type="ECO:0000259" key="10">
    <source>
        <dbReference type="PROSITE" id="PS50042"/>
    </source>
</evidence>
<dbReference type="OrthoDB" id="421226at2759"/>
<evidence type="ECO:0000256" key="2">
    <source>
        <dbReference type="ARBA" id="ARBA00022448"/>
    </source>
</evidence>
<dbReference type="GO" id="GO:0005886">
    <property type="term" value="C:plasma membrane"/>
    <property type="evidence" value="ECO:0007669"/>
    <property type="project" value="TreeGrafter"/>
</dbReference>
<evidence type="ECO:0000256" key="6">
    <source>
        <dbReference type="ARBA" id="ARBA00023136"/>
    </source>
</evidence>
<keyword evidence="8" id="KW-0407">Ion channel</keyword>
<dbReference type="InterPro" id="IPR000595">
    <property type="entry name" value="cNMP-bd_dom"/>
</dbReference>
<dbReference type="CDD" id="cd00038">
    <property type="entry name" value="CAP_ED"/>
    <property type="match status" value="1"/>
</dbReference>
<dbReference type="InterPro" id="IPR018490">
    <property type="entry name" value="cNMP-bd_dom_sf"/>
</dbReference>
<keyword evidence="12" id="KW-1185">Reference proteome</keyword>
<dbReference type="GO" id="GO:0005222">
    <property type="term" value="F:intracellularly cAMP-activated cation channel activity"/>
    <property type="evidence" value="ECO:0007669"/>
    <property type="project" value="TreeGrafter"/>
</dbReference>
<evidence type="ECO:0000313" key="12">
    <source>
        <dbReference type="Proteomes" id="UP000245119"/>
    </source>
</evidence>
<dbReference type="Gene3D" id="2.60.120.10">
    <property type="entry name" value="Jelly Rolls"/>
    <property type="match status" value="1"/>
</dbReference>
<dbReference type="SMART" id="SM00100">
    <property type="entry name" value="cNMP"/>
    <property type="match status" value="1"/>
</dbReference>
<proteinExistence type="predicted"/>
<dbReference type="InterPro" id="IPR018488">
    <property type="entry name" value="cNMP-bd_CS"/>
</dbReference>
<accession>A0A2T7NCW1</accession>
<evidence type="ECO:0000256" key="8">
    <source>
        <dbReference type="ARBA" id="ARBA00023303"/>
    </source>
</evidence>
<dbReference type="AlphaFoldDB" id="A0A2T7NCW1"/>
<evidence type="ECO:0000256" key="4">
    <source>
        <dbReference type="ARBA" id="ARBA00022989"/>
    </source>
</evidence>
<evidence type="ECO:0000256" key="9">
    <source>
        <dbReference type="SAM" id="Coils"/>
    </source>
</evidence>
<evidence type="ECO:0000256" key="1">
    <source>
        <dbReference type="ARBA" id="ARBA00004141"/>
    </source>
</evidence>
<comment type="caution">
    <text evidence="11">The sequence shown here is derived from an EMBL/GenBank/DDBJ whole genome shotgun (WGS) entry which is preliminary data.</text>
</comment>
<dbReference type="GO" id="GO:0017071">
    <property type="term" value="C:intracellular cyclic nucleotide activated cation channel complex"/>
    <property type="evidence" value="ECO:0007669"/>
    <property type="project" value="TreeGrafter"/>
</dbReference>
<dbReference type="PANTHER" id="PTHR45638:SF4">
    <property type="entry name" value="CYCLIC NUCLEOTIDE-BINDING DOMAIN-CONTAINING PROTEIN"/>
    <property type="match status" value="1"/>
</dbReference>
<evidence type="ECO:0000256" key="3">
    <source>
        <dbReference type="ARBA" id="ARBA00022692"/>
    </source>
</evidence>
<keyword evidence="9" id="KW-0175">Coiled coil</keyword>
<dbReference type="InterPro" id="IPR050866">
    <property type="entry name" value="CNG_cation_channel"/>
</dbReference>
<keyword evidence="7" id="KW-1071">Ligand-gated ion channel</keyword>
<dbReference type="STRING" id="400727.A0A2T7NCW1"/>
<keyword evidence="4" id="KW-1133">Transmembrane helix</keyword>
<keyword evidence="6" id="KW-0472">Membrane</keyword>